<organism evidence="1 2">
    <name type="scientific">Calocera viscosa (strain TUFC12733)</name>
    <dbReference type="NCBI Taxonomy" id="1330018"/>
    <lineage>
        <taxon>Eukaryota</taxon>
        <taxon>Fungi</taxon>
        <taxon>Dikarya</taxon>
        <taxon>Basidiomycota</taxon>
        <taxon>Agaricomycotina</taxon>
        <taxon>Dacrymycetes</taxon>
        <taxon>Dacrymycetales</taxon>
        <taxon>Dacrymycetaceae</taxon>
        <taxon>Calocera</taxon>
    </lineage>
</organism>
<keyword evidence="2" id="KW-1185">Reference proteome</keyword>
<feature type="non-terminal residue" evidence="1">
    <location>
        <position position="85"/>
    </location>
</feature>
<proteinExistence type="predicted"/>
<gene>
    <name evidence="1" type="ORF">CALVIDRAFT_535856</name>
</gene>
<protein>
    <submittedName>
        <fullName evidence="1">Uncharacterized protein</fullName>
    </submittedName>
</protein>
<dbReference type="EMBL" id="KV417278">
    <property type="protein sequence ID" value="KZO97756.1"/>
    <property type="molecule type" value="Genomic_DNA"/>
</dbReference>
<name>A0A167NIM5_CALVF</name>
<evidence type="ECO:0000313" key="2">
    <source>
        <dbReference type="Proteomes" id="UP000076738"/>
    </source>
</evidence>
<evidence type="ECO:0000313" key="1">
    <source>
        <dbReference type="EMBL" id="KZO97756.1"/>
    </source>
</evidence>
<reference evidence="1 2" key="1">
    <citation type="journal article" date="2016" name="Mol. Biol. Evol.">
        <title>Comparative Genomics of Early-Diverging Mushroom-Forming Fungi Provides Insights into the Origins of Lignocellulose Decay Capabilities.</title>
        <authorList>
            <person name="Nagy L.G."/>
            <person name="Riley R."/>
            <person name="Tritt A."/>
            <person name="Adam C."/>
            <person name="Daum C."/>
            <person name="Floudas D."/>
            <person name="Sun H."/>
            <person name="Yadav J.S."/>
            <person name="Pangilinan J."/>
            <person name="Larsson K.H."/>
            <person name="Matsuura K."/>
            <person name="Barry K."/>
            <person name="Labutti K."/>
            <person name="Kuo R."/>
            <person name="Ohm R.A."/>
            <person name="Bhattacharya S.S."/>
            <person name="Shirouzu T."/>
            <person name="Yoshinaga Y."/>
            <person name="Martin F.M."/>
            <person name="Grigoriev I.V."/>
            <person name="Hibbett D.S."/>
        </authorList>
    </citation>
    <scope>NUCLEOTIDE SEQUENCE [LARGE SCALE GENOMIC DNA]</scope>
    <source>
        <strain evidence="1 2">TUFC12733</strain>
    </source>
</reference>
<accession>A0A167NIM5</accession>
<sequence>MLRMVQLFPGQKLHMFKNFKQKHLCTFLGVDVPKALLPSTDETRDMIRLMRIGLQAWTVELRLAAVFARQAINRRQHHLNGPAQM</sequence>
<dbReference type="AlphaFoldDB" id="A0A167NIM5"/>
<dbReference type="Proteomes" id="UP000076738">
    <property type="component" value="Unassembled WGS sequence"/>
</dbReference>